<sequence length="184" mass="20907">MTLTIDDLERLQEKLKEDHCDYQLELQEGSIVVMGPSDIESSEIGAEFIRLLGNWVKPRKLGRVFDSSGGFIMPNSELRAPDVSFVSAQRLKRTIRDFAQLVPDLVVEIKSKTDRIRPLEDKIKLFLQLGALVGILINPDELTLTIYRLNSEGEVLTGEDKLIIPELFLGWEISISQIWPPVFE</sequence>
<dbReference type="EMBL" id="JAOWRF010000252">
    <property type="protein sequence ID" value="MCV3215323.1"/>
    <property type="molecule type" value="Genomic_DNA"/>
</dbReference>
<accession>A0ABT3B1T5</accession>
<feature type="domain" description="Putative restriction endonuclease" evidence="1">
    <location>
        <begin position="8"/>
        <end position="175"/>
    </location>
</feature>
<name>A0ABT3B1T5_9CYAN</name>
<dbReference type="InterPro" id="IPR011335">
    <property type="entry name" value="Restrct_endonuc-II-like"/>
</dbReference>
<dbReference type="InterPro" id="IPR012296">
    <property type="entry name" value="Nuclease_put_TT1808"/>
</dbReference>
<organism evidence="2 3">
    <name type="scientific">Plectonema radiosum NIES-515</name>
    <dbReference type="NCBI Taxonomy" id="2986073"/>
    <lineage>
        <taxon>Bacteria</taxon>
        <taxon>Bacillati</taxon>
        <taxon>Cyanobacteriota</taxon>
        <taxon>Cyanophyceae</taxon>
        <taxon>Oscillatoriophycideae</taxon>
        <taxon>Oscillatoriales</taxon>
        <taxon>Microcoleaceae</taxon>
        <taxon>Plectonema</taxon>
    </lineage>
</organism>
<evidence type="ECO:0000313" key="3">
    <source>
        <dbReference type="Proteomes" id="UP001526143"/>
    </source>
</evidence>
<comment type="caution">
    <text evidence="2">The sequence shown here is derived from an EMBL/GenBank/DDBJ whole genome shotgun (WGS) entry which is preliminary data.</text>
</comment>
<keyword evidence="2" id="KW-0255">Endonuclease</keyword>
<keyword evidence="2" id="KW-0378">Hydrolase</keyword>
<protein>
    <submittedName>
        <fullName evidence="2">Uma2 family endonuclease</fullName>
    </submittedName>
</protein>
<evidence type="ECO:0000313" key="2">
    <source>
        <dbReference type="EMBL" id="MCV3215323.1"/>
    </source>
</evidence>
<dbReference type="CDD" id="cd06260">
    <property type="entry name" value="DUF820-like"/>
    <property type="match status" value="1"/>
</dbReference>
<dbReference type="PANTHER" id="PTHR34107:SF7">
    <property type="entry name" value="SLR2092 PROTEIN"/>
    <property type="match status" value="1"/>
</dbReference>
<dbReference type="InterPro" id="IPR008538">
    <property type="entry name" value="Uma2"/>
</dbReference>
<reference evidence="2 3" key="1">
    <citation type="submission" date="2022-10" db="EMBL/GenBank/DDBJ databases">
        <title>Identification of biosynthetic pathway for the production of the potent trypsin inhibitor radiosumin.</title>
        <authorList>
            <person name="Fewer D.P."/>
            <person name="Delbaje E."/>
            <person name="Ouyang X."/>
            <person name="Agostino P.D."/>
            <person name="Wahlsten M."/>
            <person name="Jokela J."/>
            <person name="Permi P."/>
            <person name="Haapaniemi E."/>
            <person name="Koistinen H."/>
        </authorList>
    </citation>
    <scope>NUCLEOTIDE SEQUENCE [LARGE SCALE GENOMIC DNA]</scope>
    <source>
        <strain evidence="2 3">NIES-515</strain>
    </source>
</reference>
<keyword evidence="3" id="KW-1185">Reference proteome</keyword>
<keyword evidence="2" id="KW-0540">Nuclease</keyword>
<dbReference type="Gene3D" id="3.90.1570.10">
    <property type="entry name" value="tt1808, chain A"/>
    <property type="match status" value="1"/>
</dbReference>
<dbReference type="Pfam" id="PF05685">
    <property type="entry name" value="Uma2"/>
    <property type="match status" value="1"/>
</dbReference>
<dbReference type="SUPFAM" id="SSF52980">
    <property type="entry name" value="Restriction endonuclease-like"/>
    <property type="match status" value="1"/>
</dbReference>
<dbReference type="GO" id="GO:0004519">
    <property type="term" value="F:endonuclease activity"/>
    <property type="evidence" value="ECO:0007669"/>
    <property type="project" value="UniProtKB-KW"/>
</dbReference>
<evidence type="ECO:0000259" key="1">
    <source>
        <dbReference type="Pfam" id="PF05685"/>
    </source>
</evidence>
<dbReference type="Proteomes" id="UP001526143">
    <property type="component" value="Unassembled WGS sequence"/>
</dbReference>
<proteinExistence type="predicted"/>
<gene>
    <name evidence="2" type="ORF">OGM63_17700</name>
</gene>
<dbReference type="RefSeq" id="WP_263746940.1">
    <property type="nucleotide sequence ID" value="NZ_JAOWRF010000252.1"/>
</dbReference>
<dbReference type="PANTHER" id="PTHR34107">
    <property type="entry name" value="SLL0198 PROTEIN-RELATED"/>
    <property type="match status" value="1"/>
</dbReference>